<dbReference type="EMBL" id="CAJNOK010067177">
    <property type="protein sequence ID" value="CAF1653648.1"/>
    <property type="molecule type" value="Genomic_DNA"/>
</dbReference>
<dbReference type="PROSITE" id="PS50222">
    <property type="entry name" value="EF_HAND_2"/>
    <property type="match status" value="1"/>
</dbReference>
<organism evidence="3 5">
    <name type="scientific">Didymodactylos carnosus</name>
    <dbReference type="NCBI Taxonomy" id="1234261"/>
    <lineage>
        <taxon>Eukaryota</taxon>
        <taxon>Metazoa</taxon>
        <taxon>Spiralia</taxon>
        <taxon>Gnathifera</taxon>
        <taxon>Rotifera</taxon>
        <taxon>Eurotatoria</taxon>
        <taxon>Bdelloidea</taxon>
        <taxon>Philodinida</taxon>
        <taxon>Philodinidae</taxon>
        <taxon>Didymodactylos</taxon>
    </lineage>
</organism>
<evidence type="ECO:0000313" key="4">
    <source>
        <dbReference type="EMBL" id="CAF4503719.1"/>
    </source>
</evidence>
<proteinExistence type="predicted"/>
<dbReference type="Proteomes" id="UP000682733">
    <property type="component" value="Unassembled WGS sequence"/>
</dbReference>
<reference evidence="3" key="1">
    <citation type="submission" date="2021-02" db="EMBL/GenBank/DDBJ databases">
        <authorList>
            <person name="Nowell W R."/>
        </authorList>
    </citation>
    <scope>NUCLEOTIDE SEQUENCE</scope>
</reference>
<protein>
    <recommendedName>
        <fullName evidence="2">EF-hand domain-containing protein</fullName>
    </recommendedName>
</protein>
<evidence type="ECO:0000259" key="2">
    <source>
        <dbReference type="PROSITE" id="PS50222"/>
    </source>
</evidence>
<dbReference type="EMBL" id="CAJOBA010096113">
    <property type="protein sequence ID" value="CAF4503719.1"/>
    <property type="molecule type" value="Genomic_DNA"/>
</dbReference>
<keyword evidence="1" id="KW-0106">Calcium</keyword>
<evidence type="ECO:0000313" key="5">
    <source>
        <dbReference type="Proteomes" id="UP000677228"/>
    </source>
</evidence>
<dbReference type="InterPro" id="IPR018247">
    <property type="entry name" value="EF_Hand_1_Ca_BS"/>
</dbReference>
<dbReference type="InterPro" id="IPR002048">
    <property type="entry name" value="EF_hand_dom"/>
</dbReference>
<dbReference type="InterPro" id="IPR011992">
    <property type="entry name" value="EF-hand-dom_pair"/>
</dbReference>
<dbReference type="Proteomes" id="UP000677228">
    <property type="component" value="Unassembled WGS sequence"/>
</dbReference>
<feature type="non-terminal residue" evidence="3">
    <location>
        <position position="1"/>
    </location>
</feature>
<dbReference type="GO" id="GO:0005509">
    <property type="term" value="F:calcium ion binding"/>
    <property type="evidence" value="ECO:0007669"/>
    <property type="project" value="InterPro"/>
</dbReference>
<dbReference type="SUPFAM" id="SSF47473">
    <property type="entry name" value="EF-hand"/>
    <property type="match status" value="1"/>
</dbReference>
<accession>A0A8S2G986</accession>
<dbReference type="Gene3D" id="1.10.238.10">
    <property type="entry name" value="EF-hand"/>
    <property type="match status" value="1"/>
</dbReference>
<evidence type="ECO:0000256" key="1">
    <source>
        <dbReference type="ARBA" id="ARBA00022837"/>
    </source>
</evidence>
<dbReference type="AlphaFoldDB" id="A0A8S2G986"/>
<feature type="domain" description="EF-hand" evidence="2">
    <location>
        <begin position="1"/>
        <end position="29"/>
    </location>
</feature>
<gene>
    <name evidence="3" type="ORF">OVA965_LOCUS44962</name>
    <name evidence="4" type="ORF">TMI583_LOCUS48065</name>
</gene>
<comment type="caution">
    <text evidence="3">The sequence shown here is derived from an EMBL/GenBank/DDBJ whole genome shotgun (WGS) entry which is preliminary data.</text>
</comment>
<evidence type="ECO:0000313" key="3">
    <source>
        <dbReference type="EMBL" id="CAF1653648.1"/>
    </source>
</evidence>
<name>A0A8S2G986_9BILA</name>
<sequence length="42" mass="4872">DLFEKWDVNRNGVISLSDFLMVCLQDDTMMKSMNALNNDIFS</sequence>
<dbReference type="PROSITE" id="PS00018">
    <property type="entry name" value="EF_HAND_1"/>
    <property type="match status" value="1"/>
</dbReference>